<accession>A0A2K1IDZ1</accession>
<dbReference type="Gramene" id="Pp3c25_6031V3.1">
    <property type="protein sequence ID" value="Pp3c25_6031V3.1"/>
    <property type="gene ID" value="Pp3c25_6031"/>
</dbReference>
<dbReference type="Proteomes" id="UP000006727">
    <property type="component" value="Chromosome 25"/>
</dbReference>
<evidence type="ECO:0000313" key="3">
    <source>
        <dbReference type="Proteomes" id="UP000006727"/>
    </source>
</evidence>
<reference evidence="1 3" key="2">
    <citation type="journal article" date="2018" name="Plant J.">
        <title>The Physcomitrella patens chromosome-scale assembly reveals moss genome structure and evolution.</title>
        <authorList>
            <person name="Lang D."/>
            <person name="Ullrich K.K."/>
            <person name="Murat F."/>
            <person name="Fuchs J."/>
            <person name="Jenkins J."/>
            <person name="Haas F.B."/>
            <person name="Piednoel M."/>
            <person name="Gundlach H."/>
            <person name="Van Bel M."/>
            <person name="Meyberg R."/>
            <person name="Vives C."/>
            <person name="Morata J."/>
            <person name="Symeonidi A."/>
            <person name="Hiss M."/>
            <person name="Muchero W."/>
            <person name="Kamisugi Y."/>
            <person name="Saleh O."/>
            <person name="Blanc G."/>
            <person name="Decker E.L."/>
            <person name="van Gessel N."/>
            <person name="Grimwood J."/>
            <person name="Hayes R.D."/>
            <person name="Graham S.W."/>
            <person name="Gunter L.E."/>
            <person name="McDaniel S.F."/>
            <person name="Hoernstein S.N.W."/>
            <person name="Larsson A."/>
            <person name="Li F.W."/>
            <person name="Perroud P.F."/>
            <person name="Phillips J."/>
            <person name="Ranjan P."/>
            <person name="Rokshar D.S."/>
            <person name="Rothfels C.J."/>
            <person name="Schneider L."/>
            <person name="Shu S."/>
            <person name="Stevenson D.W."/>
            <person name="Thummler F."/>
            <person name="Tillich M."/>
            <person name="Villarreal Aguilar J.C."/>
            <person name="Widiez T."/>
            <person name="Wong G.K."/>
            <person name="Wymore A."/>
            <person name="Zhang Y."/>
            <person name="Zimmer A.D."/>
            <person name="Quatrano R.S."/>
            <person name="Mayer K.F.X."/>
            <person name="Goodstein D."/>
            <person name="Casacuberta J.M."/>
            <person name="Vandepoele K."/>
            <person name="Reski R."/>
            <person name="Cuming A.C."/>
            <person name="Tuskan G.A."/>
            <person name="Maumus F."/>
            <person name="Salse J."/>
            <person name="Schmutz J."/>
            <person name="Rensing S.A."/>
        </authorList>
    </citation>
    <scope>NUCLEOTIDE SEQUENCE [LARGE SCALE GENOMIC DNA]</scope>
    <source>
        <strain evidence="2 3">cv. Gransden 2004</strain>
    </source>
</reference>
<evidence type="ECO:0000313" key="2">
    <source>
        <dbReference type="EnsemblPlants" id="Pp3c25_6031V3.1"/>
    </source>
</evidence>
<proteinExistence type="predicted"/>
<dbReference type="AlphaFoldDB" id="A0A2K1IDZ1"/>
<reference evidence="1 3" key="1">
    <citation type="journal article" date="2008" name="Science">
        <title>The Physcomitrella genome reveals evolutionary insights into the conquest of land by plants.</title>
        <authorList>
            <person name="Rensing S."/>
            <person name="Lang D."/>
            <person name="Zimmer A."/>
            <person name="Terry A."/>
            <person name="Salamov A."/>
            <person name="Shapiro H."/>
            <person name="Nishiyama T."/>
            <person name="Perroud P.-F."/>
            <person name="Lindquist E."/>
            <person name="Kamisugi Y."/>
            <person name="Tanahashi T."/>
            <person name="Sakakibara K."/>
            <person name="Fujita T."/>
            <person name="Oishi K."/>
            <person name="Shin-I T."/>
            <person name="Kuroki Y."/>
            <person name="Toyoda A."/>
            <person name="Suzuki Y."/>
            <person name="Hashimoto A."/>
            <person name="Yamaguchi K."/>
            <person name="Sugano A."/>
            <person name="Kohara Y."/>
            <person name="Fujiyama A."/>
            <person name="Anterola A."/>
            <person name="Aoki S."/>
            <person name="Ashton N."/>
            <person name="Barbazuk W.B."/>
            <person name="Barker E."/>
            <person name="Bennetzen J."/>
            <person name="Bezanilla M."/>
            <person name="Blankenship R."/>
            <person name="Cho S.H."/>
            <person name="Dutcher S."/>
            <person name="Estelle M."/>
            <person name="Fawcett J.A."/>
            <person name="Gundlach H."/>
            <person name="Hanada K."/>
            <person name="Heyl A."/>
            <person name="Hicks K.A."/>
            <person name="Hugh J."/>
            <person name="Lohr M."/>
            <person name="Mayer K."/>
            <person name="Melkozernov A."/>
            <person name="Murata T."/>
            <person name="Nelson D."/>
            <person name="Pils B."/>
            <person name="Prigge M."/>
            <person name="Reiss B."/>
            <person name="Renner T."/>
            <person name="Rombauts S."/>
            <person name="Rushton P."/>
            <person name="Sanderfoot A."/>
            <person name="Schween G."/>
            <person name="Shiu S.-H."/>
            <person name="Stueber K."/>
            <person name="Theodoulou F.L."/>
            <person name="Tu H."/>
            <person name="Van de Peer Y."/>
            <person name="Verrier P.J."/>
            <person name="Waters E."/>
            <person name="Wood A."/>
            <person name="Yang L."/>
            <person name="Cove D."/>
            <person name="Cuming A."/>
            <person name="Hasebe M."/>
            <person name="Lucas S."/>
            <person name="Mishler D.B."/>
            <person name="Reski R."/>
            <person name="Grigoriev I."/>
            <person name="Quatrano R.S."/>
            <person name="Boore J.L."/>
        </authorList>
    </citation>
    <scope>NUCLEOTIDE SEQUENCE [LARGE SCALE GENOMIC DNA]</scope>
    <source>
        <strain evidence="2 3">cv. Gransden 2004</strain>
    </source>
</reference>
<organism evidence="1">
    <name type="scientific">Physcomitrium patens</name>
    <name type="common">Spreading-leaved earth moss</name>
    <name type="synonym">Physcomitrella patens</name>
    <dbReference type="NCBI Taxonomy" id="3218"/>
    <lineage>
        <taxon>Eukaryota</taxon>
        <taxon>Viridiplantae</taxon>
        <taxon>Streptophyta</taxon>
        <taxon>Embryophyta</taxon>
        <taxon>Bryophyta</taxon>
        <taxon>Bryophytina</taxon>
        <taxon>Bryopsida</taxon>
        <taxon>Funariidae</taxon>
        <taxon>Funariales</taxon>
        <taxon>Funariaceae</taxon>
        <taxon>Physcomitrium</taxon>
    </lineage>
</organism>
<protein>
    <submittedName>
        <fullName evidence="1 2">Uncharacterized protein</fullName>
    </submittedName>
</protein>
<evidence type="ECO:0000313" key="1">
    <source>
        <dbReference type="EMBL" id="PNR27499.1"/>
    </source>
</evidence>
<gene>
    <name evidence="1" type="ORF">PHYPA_029651</name>
</gene>
<sequence>MKVGCLVFGPLCGLVCGGGVGFPSTALVVFVFCVLPLLRCVRFVFCLPIAGRRATWHFCTKWSNDRHLLHLEERPLYSREYSISPSLSSLGIMMEWGRASTLLVRMRTLGPDSLTGCPGPVYDILRPPVKQLDEEGFPQLPVCVCLSSMLAFRLSGRRLATGEVSPVVGPWDSCGCTSYH</sequence>
<dbReference type="EMBL" id="ABEU02000025">
    <property type="protein sequence ID" value="PNR27499.1"/>
    <property type="molecule type" value="Genomic_DNA"/>
</dbReference>
<keyword evidence="3" id="KW-1185">Reference proteome</keyword>
<reference evidence="2" key="3">
    <citation type="submission" date="2020-12" db="UniProtKB">
        <authorList>
            <consortium name="EnsemblPlants"/>
        </authorList>
    </citation>
    <scope>IDENTIFICATION</scope>
</reference>
<dbReference type="EnsemblPlants" id="Pp3c25_6031V3.1">
    <property type="protein sequence ID" value="Pp3c25_6031V3.1"/>
    <property type="gene ID" value="Pp3c25_6031"/>
</dbReference>
<name>A0A2K1IDZ1_PHYPA</name>
<dbReference type="InParanoid" id="A0A2K1IDZ1"/>